<accession>A0ABP0Z1E7</accession>
<organism evidence="2 3">
    <name type="scientific">Citrullus colocynthis</name>
    <name type="common">colocynth</name>
    <dbReference type="NCBI Taxonomy" id="252529"/>
    <lineage>
        <taxon>Eukaryota</taxon>
        <taxon>Viridiplantae</taxon>
        <taxon>Streptophyta</taxon>
        <taxon>Embryophyta</taxon>
        <taxon>Tracheophyta</taxon>
        <taxon>Spermatophyta</taxon>
        <taxon>Magnoliopsida</taxon>
        <taxon>eudicotyledons</taxon>
        <taxon>Gunneridae</taxon>
        <taxon>Pentapetalae</taxon>
        <taxon>rosids</taxon>
        <taxon>fabids</taxon>
        <taxon>Cucurbitales</taxon>
        <taxon>Cucurbitaceae</taxon>
        <taxon>Benincaseae</taxon>
        <taxon>Citrullus</taxon>
    </lineage>
</organism>
<sequence length="82" mass="9535">MSPPRERNSFYTHSKLKLTHTQTERERERDDRLLWKWDLSLVFPAESVTPLLPPIPLIHSLTSLSHSPLCLTGPWTSSLTFH</sequence>
<evidence type="ECO:0000313" key="3">
    <source>
        <dbReference type="Proteomes" id="UP001642487"/>
    </source>
</evidence>
<dbReference type="Proteomes" id="UP001642487">
    <property type="component" value="Chromosome 6"/>
</dbReference>
<gene>
    <name evidence="2" type="ORF">CITCOLO1_LOCUS17031</name>
</gene>
<feature type="region of interest" description="Disordered" evidence="1">
    <location>
        <begin position="1"/>
        <end position="24"/>
    </location>
</feature>
<keyword evidence="3" id="KW-1185">Reference proteome</keyword>
<protein>
    <submittedName>
        <fullName evidence="2">Uncharacterized protein</fullName>
    </submittedName>
</protein>
<name>A0ABP0Z1E7_9ROSI</name>
<evidence type="ECO:0000256" key="1">
    <source>
        <dbReference type="SAM" id="MobiDB-lite"/>
    </source>
</evidence>
<reference evidence="2 3" key="1">
    <citation type="submission" date="2024-03" db="EMBL/GenBank/DDBJ databases">
        <authorList>
            <person name="Gkanogiannis A."/>
            <person name="Becerra Lopez-Lavalle L."/>
        </authorList>
    </citation>
    <scope>NUCLEOTIDE SEQUENCE [LARGE SCALE GENOMIC DNA]</scope>
</reference>
<evidence type="ECO:0000313" key="2">
    <source>
        <dbReference type="EMBL" id="CAK9324785.1"/>
    </source>
</evidence>
<dbReference type="EMBL" id="OZ021740">
    <property type="protein sequence ID" value="CAK9324785.1"/>
    <property type="molecule type" value="Genomic_DNA"/>
</dbReference>
<proteinExistence type="predicted"/>